<comment type="caution">
    <text evidence="4">The sequence shown here is derived from an EMBL/GenBank/DDBJ whole genome shotgun (WGS) entry which is preliminary data.</text>
</comment>
<evidence type="ECO:0000313" key="5">
    <source>
        <dbReference type="Proteomes" id="UP000075714"/>
    </source>
</evidence>
<evidence type="ECO:0000313" key="4">
    <source>
        <dbReference type="EMBL" id="KXZ47066.1"/>
    </source>
</evidence>
<feature type="region of interest" description="Disordered" evidence="2">
    <location>
        <begin position="683"/>
        <end position="718"/>
    </location>
</feature>
<dbReference type="InterPro" id="IPR026847">
    <property type="entry name" value="VPS13"/>
</dbReference>
<evidence type="ECO:0000256" key="2">
    <source>
        <dbReference type="SAM" id="MobiDB-lite"/>
    </source>
</evidence>
<comment type="similarity">
    <text evidence="1">Belongs to the VPS13 family.</text>
</comment>
<keyword evidence="5" id="KW-1185">Reference proteome</keyword>
<dbReference type="PANTHER" id="PTHR16166">
    <property type="entry name" value="VACUOLAR PROTEIN SORTING-ASSOCIATED PROTEIN VPS13"/>
    <property type="match status" value="1"/>
</dbReference>
<dbReference type="EMBL" id="LSYV01000039">
    <property type="protein sequence ID" value="KXZ47066.1"/>
    <property type="molecule type" value="Genomic_DNA"/>
</dbReference>
<accession>A0A150GB49</accession>
<feature type="domain" description="Vacuolar protein sorting-associated protein 13 VPS13 adaptor binding" evidence="3">
    <location>
        <begin position="325"/>
        <end position="552"/>
    </location>
</feature>
<reference evidence="5" key="1">
    <citation type="journal article" date="2016" name="Nat. Commun.">
        <title>The Gonium pectorale genome demonstrates co-option of cell cycle regulation during the evolution of multicellularity.</title>
        <authorList>
            <person name="Hanschen E.R."/>
            <person name="Marriage T.N."/>
            <person name="Ferris P.J."/>
            <person name="Hamaji T."/>
            <person name="Toyoda A."/>
            <person name="Fujiyama A."/>
            <person name="Neme R."/>
            <person name="Noguchi H."/>
            <person name="Minakuchi Y."/>
            <person name="Suzuki M."/>
            <person name="Kawai-Toyooka H."/>
            <person name="Smith D.R."/>
            <person name="Sparks H."/>
            <person name="Anderson J."/>
            <person name="Bakaric R."/>
            <person name="Luria V."/>
            <person name="Karger A."/>
            <person name="Kirschner M.W."/>
            <person name="Durand P.M."/>
            <person name="Michod R.E."/>
            <person name="Nozaki H."/>
            <person name="Olson B.J."/>
        </authorList>
    </citation>
    <scope>NUCLEOTIDE SEQUENCE [LARGE SCALE GENOMIC DNA]</scope>
    <source>
        <strain evidence="5">NIES-2863</strain>
    </source>
</reference>
<evidence type="ECO:0000256" key="1">
    <source>
        <dbReference type="ARBA" id="ARBA00006545"/>
    </source>
</evidence>
<feature type="region of interest" description="Disordered" evidence="2">
    <location>
        <begin position="217"/>
        <end position="245"/>
    </location>
</feature>
<feature type="compositionally biased region" description="Low complexity" evidence="2">
    <location>
        <begin position="874"/>
        <end position="884"/>
    </location>
</feature>
<sequence length="1921" mass="207802">MARNVGEKLVGGGQQVAGVVLHGGSEALRNVSDALMQGGQQVVHGGTQVASMVADTLLAGGQEVKDKVVAGTEAVIDAAKPKIRYTFKSIAWQVTEGLRRRKQGDWHDREEFKKNELVSPRGDDVNVKKEPIKAPKVLFLSLHNSLAAKEEDHVCRLSLYAPFWVDNRTGFDLVFKDLDAPALMDNLPFLLWQPVHAPGHPADAKCLDIAGDTVPEGLVAGTGGGRRTPRSASGGGAGPSPVRRSSHPVHFAKLALLNDQSRTRFRVDDERFSKTEFSTAFTIATTTQKYAMEIEGEKFTIPVSELNSGVSKLPDDPFVSSIHRPVELDGLNVDEGRLMSEDMLYQFSVEIWPAPNSTVFRHTKLITVKNKYLIRNTTGLTIEYKQKGTPDPDVSSYGLGQRFSRRLENGCRAAWHWDNAYTEQELMIRPASDDWEWSGSFTLPENEDYFGLRIRHRIRRDYVIIPVNITVGAAGSVLVTFKSKESIPPYMVLNRCRDVAIRLKQAEWAGHSSTGRMVRAQSLQIPGWEDWDEIPPNANAPMPFAWDEPRLKHVVKVVATSQQNPNPEQANAIDVSLDAVDVNTVIYVQSRSLEPSHAALGRADAREKLKYLSDNAKKVYVTVYADGPTRVLCFSEDRTGAANMDDENSLLNLSYRLNLVAMRLKEVEHRLFLQLGGTEEHARGTLQPVGSGKDAVASPADANNPDGDSRPAPTSNQPLRAVTGALQPAPVSDGRLGLVLETLTAYGADVDIPIGGDFTVVLCYMEGLTAGFGSNEKLMALEAKMRIHSNDPSMQGKDEQLKATALWNQPREVKPDENATHSGDAAPVAGRIDLQRHAETFRDIPASAELQIDFFIAKGTEQTHVSRHRQDAQAAAAAAASSSSRRPEAVRNPPMTVSTGQFAGCVRVPLQLTLGREPHHEWRFGLERKSGSQVVRGHIVLSFDWSVTAEGLLMREVNTLENILAQKLELLASINPLPATVTAQFVRTPGLDTPAPTLAAEAATTGAASEQASTADGSRPWASLSGAGAGAGDTTGPYSVLPANKTARALSESYSVDLEVSVLEVSGLLPREGFRANVAAALHGRQAGNLVSTAKLPKAAVVVSCGGEPVVVPAGVNSVHPRFPRNTCTFKTVPLGAKVQLQVVDELTSSYRKVLAQAELQVSDIPGTDPIYAWLALPRRRPRSQRLLALMTTQEDEGADVDLQMLVRIKIHKPQIHGVLAAITLDLAGFGLCAKTNLEELFNFTVQKVRASMVQTRMELQISSVVHALQLDNQMLEATNPVVLSKADESQAGGQDVMQQDPLLTFQMTYNQASSNQEVGGQEAASLNDTGSRIMSFKKVAVELGPLDFSADQEFIEAMIAYLNVLPLADLSQDTAWQAQIELKQSPGAAIDEDASADPVGRWNKSPESSISWLAQKESAELELLRGQSSMWFYLGDFYLSDIFVNVTLSLSSSFNAGQSANSSAKEGQRSMLRGFLGRVSGSNGFQLINVTAAPIQLEFVAFQNRLVNRVSLVNTLWRHYSWIALAQARKVLGGAGPAIAAIPASVIWAGLALVDLGHDVAAKRVSPVQIPMRVGYVTFTLTGQVIGVISRAMCAVMDILPPRFSTETANLSDSEAARRFTVKPQTFIDALYLGQKDVLLGFMAAAYGFMHDTAAGARWKRGMAVAGVPTGLAKATLGMVLRPVAGTVEATSKMLQGTGLLCLGKRGIQGKLVRRVQAPGVAITDVVQAARASAVQEAYLSALIAAWQNALPAISSALVDDEVLDVVAARPTRVVLLTNRHLAYIYARRHSPSSASSSAAALAGSSAAIHANSEIAVTYRVKWVIPNDHIDNIRGLERGYAINVEYHKPVKLGRMSLKLPLRKGMRTSTAESHRNLIFRLNFHIGHNGSGARNAGSLAAAANNSSSAGAEVAVHDLRIMG</sequence>
<dbReference type="OrthoDB" id="540296at2759"/>
<dbReference type="InterPro" id="IPR009543">
    <property type="entry name" value="VPS13_VAB"/>
</dbReference>
<dbReference type="Proteomes" id="UP000075714">
    <property type="component" value="Unassembled WGS sequence"/>
</dbReference>
<name>A0A150GB49_GONPE</name>
<organism evidence="4 5">
    <name type="scientific">Gonium pectorale</name>
    <name type="common">Green alga</name>
    <dbReference type="NCBI Taxonomy" id="33097"/>
    <lineage>
        <taxon>Eukaryota</taxon>
        <taxon>Viridiplantae</taxon>
        <taxon>Chlorophyta</taxon>
        <taxon>core chlorophytes</taxon>
        <taxon>Chlorophyceae</taxon>
        <taxon>CS clade</taxon>
        <taxon>Chlamydomonadales</taxon>
        <taxon>Volvocaceae</taxon>
        <taxon>Gonium</taxon>
    </lineage>
</organism>
<dbReference type="GO" id="GO:0006623">
    <property type="term" value="P:protein targeting to vacuole"/>
    <property type="evidence" value="ECO:0007669"/>
    <property type="project" value="TreeGrafter"/>
</dbReference>
<proteinExistence type="inferred from homology"/>
<feature type="compositionally biased region" description="Low complexity" evidence="2">
    <location>
        <begin position="1001"/>
        <end position="1015"/>
    </location>
</feature>
<dbReference type="Pfam" id="PF25036">
    <property type="entry name" value="VPS13_VAB"/>
    <property type="match status" value="1"/>
</dbReference>
<protein>
    <recommendedName>
        <fullName evidence="3">Vacuolar protein sorting-associated protein 13 VPS13 adaptor binding domain-containing protein</fullName>
    </recommendedName>
</protein>
<feature type="region of interest" description="Disordered" evidence="2">
    <location>
        <begin position="874"/>
        <end position="896"/>
    </location>
</feature>
<dbReference type="GO" id="GO:0045053">
    <property type="term" value="P:protein retention in Golgi apparatus"/>
    <property type="evidence" value="ECO:0007669"/>
    <property type="project" value="TreeGrafter"/>
</dbReference>
<evidence type="ECO:0000259" key="3">
    <source>
        <dbReference type="Pfam" id="PF25036"/>
    </source>
</evidence>
<dbReference type="PANTHER" id="PTHR16166:SF93">
    <property type="entry name" value="INTERMEMBRANE LIPID TRANSFER PROTEIN VPS13"/>
    <property type="match status" value="1"/>
</dbReference>
<feature type="region of interest" description="Disordered" evidence="2">
    <location>
        <begin position="1001"/>
        <end position="1029"/>
    </location>
</feature>
<gene>
    <name evidence="4" type="ORF">GPECTOR_38g303</name>
</gene>